<sequence>MEDMAVQCGLESRATVLILLRAIVWNKKGFVFIVRGRTTSTTKKNRVTEEAV</sequence>
<dbReference type="Proteomes" id="UP000596276">
    <property type="component" value="Chromosome 5"/>
</dbReference>
<keyword evidence="2" id="KW-1185">Reference proteome</keyword>
<evidence type="ECO:0000313" key="1">
    <source>
        <dbReference type="EMBL" id="QRD84870.1"/>
    </source>
</evidence>
<dbReference type="VEuPathDB" id="FungiDB:F9C07_9125"/>
<organism evidence="1 2">
    <name type="scientific">Aspergillus flavus (strain ATCC 200026 / FGSC A1120 / IAM 13836 / NRRL 3357 / JCM 12722 / SRRC 167)</name>
    <dbReference type="NCBI Taxonomy" id="332952"/>
    <lineage>
        <taxon>Eukaryota</taxon>
        <taxon>Fungi</taxon>
        <taxon>Dikarya</taxon>
        <taxon>Ascomycota</taxon>
        <taxon>Pezizomycotina</taxon>
        <taxon>Eurotiomycetes</taxon>
        <taxon>Eurotiomycetidae</taxon>
        <taxon>Eurotiales</taxon>
        <taxon>Aspergillaceae</taxon>
        <taxon>Aspergillus</taxon>
        <taxon>Aspergillus subgen. Circumdati</taxon>
    </lineage>
</organism>
<proteinExistence type="predicted"/>
<name>A0A7U2MJH7_ASPFN</name>
<gene>
    <name evidence="1" type="ORF">F9C07_9125</name>
</gene>
<accession>A0A7U2MJH7</accession>
<protein>
    <submittedName>
        <fullName evidence="1">Uncharacterized protein</fullName>
    </submittedName>
</protein>
<reference evidence="2" key="1">
    <citation type="journal article" date="2021" name="G3 (Bethesda)">
        <title>Chromosome assembled and annotated genome sequence of Aspergillus flavus NRRL 3357.</title>
        <authorList>
            <person name="Skerker J.M."/>
            <person name="Pianalto K.M."/>
            <person name="Mondo S.J."/>
            <person name="Yang K."/>
            <person name="Arkin A.P."/>
            <person name="Keller N.P."/>
            <person name="Grigoriev I.V."/>
            <person name="Louise Glass N.L."/>
        </authorList>
    </citation>
    <scope>NUCLEOTIDE SEQUENCE [LARGE SCALE GENOMIC DNA]</scope>
    <source>
        <strain evidence="2">ATCC 200026 / FGSC A1120 / IAM 13836 / NRRL 3357 / JCM 12722 / SRRC 167</strain>
    </source>
</reference>
<dbReference type="EMBL" id="CP044621">
    <property type="protein sequence ID" value="QRD84870.1"/>
    <property type="molecule type" value="Genomic_DNA"/>
</dbReference>
<evidence type="ECO:0000313" key="2">
    <source>
        <dbReference type="Proteomes" id="UP000596276"/>
    </source>
</evidence>
<dbReference type="AlphaFoldDB" id="A0A7U2MJH7"/>